<dbReference type="GO" id="GO:0008843">
    <property type="term" value="F:endochitinase activity"/>
    <property type="evidence" value="ECO:0007669"/>
    <property type="project" value="UniProtKB-EC"/>
</dbReference>
<keyword evidence="6" id="KW-0119">Carbohydrate metabolism</keyword>
<evidence type="ECO:0000256" key="7">
    <source>
        <dbReference type="ARBA" id="ARBA00023295"/>
    </source>
</evidence>
<dbReference type="InterPro" id="IPR014756">
    <property type="entry name" value="Ig_E-set"/>
</dbReference>
<feature type="signal peptide" evidence="10">
    <location>
        <begin position="1"/>
        <end position="40"/>
    </location>
</feature>
<keyword evidence="4 8" id="KW-0378">Hydrolase</keyword>
<dbReference type="PANTHER" id="PTHR11177">
    <property type="entry name" value="CHITINASE"/>
    <property type="match status" value="1"/>
</dbReference>
<keyword evidence="10" id="KW-0732">Signal</keyword>
<dbReference type="SMART" id="SM00636">
    <property type="entry name" value="Glyco_18"/>
    <property type="match status" value="1"/>
</dbReference>
<evidence type="ECO:0000256" key="8">
    <source>
        <dbReference type="RuleBase" id="RU000489"/>
    </source>
</evidence>
<dbReference type="InterPro" id="IPR003610">
    <property type="entry name" value="CBM5/12"/>
</dbReference>
<dbReference type="InterPro" id="IPR022409">
    <property type="entry name" value="PKD/Chitinase_dom"/>
</dbReference>
<dbReference type="SUPFAM" id="SSF51055">
    <property type="entry name" value="Carbohydrate binding domain"/>
    <property type="match status" value="1"/>
</dbReference>
<dbReference type="InterPro" id="IPR017853">
    <property type="entry name" value="GH"/>
</dbReference>
<dbReference type="GO" id="GO:0005576">
    <property type="term" value="C:extracellular region"/>
    <property type="evidence" value="ECO:0007669"/>
    <property type="project" value="InterPro"/>
</dbReference>
<dbReference type="Gene3D" id="3.20.20.80">
    <property type="entry name" value="Glycosidases"/>
    <property type="match status" value="1"/>
</dbReference>
<keyword evidence="5" id="KW-0624">Polysaccharide degradation</keyword>
<evidence type="ECO:0000256" key="2">
    <source>
        <dbReference type="ARBA" id="ARBA00009121"/>
    </source>
</evidence>
<feature type="chain" id="PRO_5015533754" description="chitinase" evidence="10">
    <location>
        <begin position="41"/>
        <end position="1052"/>
    </location>
</feature>
<feature type="region of interest" description="Disordered" evidence="9">
    <location>
        <begin position="695"/>
        <end position="725"/>
    </location>
</feature>
<feature type="region of interest" description="Disordered" evidence="9">
    <location>
        <begin position="804"/>
        <end position="830"/>
    </location>
</feature>
<dbReference type="PANTHER" id="PTHR11177:SF317">
    <property type="entry name" value="CHITINASE 12-RELATED"/>
    <property type="match status" value="1"/>
</dbReference>
<dbReference type="SUPFAM" id="SSF51445">
    <property type="entry name" value="(Trans)glycosidases"/>
    <property type="match status" value="1"/>
</dbReference>
<dbReference type="EMBL" id="MH170351">
    <property type="protein sequence ID" value="AWC68477.1"/>
    <property type="molecule type" value="Genomic_DNA"/>
</dbReference>
<dbReference type="PROSITE" id="PS51910">
    <property type="entry name" value="GH18_2"/>
    <property type="match status" value="1"/>
</dbReference>
<dbReference type="InterPro" id="IPR050314">
    <property type="entry name" value="Glycosyl_Hydrlase_18"/>
</dbReference>
<evidence type="ECO:0000313" key="12">
    <source>
        <dbReference type="EMBL" id="AWC68477.1"/>
    </source>
</evidence>
<dbReference type="InterPro" id="IPR029070">
    <property type="entry name" value="Chitinase_insertion_sf"/>
</dbReference>
<dbReference type="CDD" id="cd12214">
    <property type="entry name" value="ChiA1_BD"/>
    <property type="match status" value="1"/>
</dbReference>
<dbReference type="GO" id="GO:0030246">
    <property type="term" value="F:carbohydrate binding"/>
    <property type="evidence" value="ECO:0007669"/>
    <property type="project" value="InterPro"/>
</dbReference>
<dbReference type="InterPro" id="IPR036573">
    <property type="entry name" value="CBM_sf_5/12"/>
</dbReference>
<feature type="compositionally biased region" description="Polar residues" evidence="9">
    <location>
        <begin position="906"/>
        <end position="921"/>
    </location>
</feature>
<dbReference type="CDD" id="cd06548">
    <property type="entry name" value="GH18_chitinase"/>
    <property type="match status" value="1"/>
</dbReference>
<proteinExistence type="inferred from homology"/>
<feature type="compositionally biased region" description="Gly residues" evidence="9">
    <location>
        <begin position="808"/>
        <end position="824"/>
    </location>
</feature>
<organism evidence="12">
    <name type="scientific">Burkholderia gladioli pv. agaricicola</name>
    <dbReference type="NCBI Taxonomy" id="336070"/>
    <lineage>
        <taxon>Bacteria</taxon>
        <taxon>Pseudomonadati</taxon>
        <taxon>Pseudomonadota</taxon>
        <taxon>Betaproteobacteria</taxon>
        <taxon>Burkholderiales</taxon>
        <taxon>Burkholderiaceae</taxon>
        <taxon>Burkholderia</taxon>
    </lineage>
</organism>
<dbReference type="SMART" id="SM00495">
    <property type="entry name" value="ChtBD3"/>
    <property type="match status" value="2"/>
</dbReference>
<dbReference type="Gene3D" id="3.10.50.10">
    <property type="match status" value="1"/>
</dbReference>
<evidence type="ECO:0000259" key="11">
    <source>
        <dbReference type="PROSITE" id="PS51910"/>
    </source>
</evidence>
<dbReference type="CDD" id="cd12215">
    <property type="entry name" value="ChiC_BD"/>
    <property type="match status" value="1"/>
</dbReference>
<dbReference type="AlphaFoldDB" id="A0A2S1B7B4"/>
<dbReference type="SUPFAM" id="SSF81296">
    <property type="entry name" value="E set domains"/>
    <property type="match status" value="1"/>
</dbReference>
<dbReference type="InterPro" id="IPR011583">
    <property type="entry name" value="Chitinase_II/V-like_cat"/>
</dbReference>
<dbReference type="PROSITE" id="PS01095">
    <property type="entry name" value="GH18_1"/>
    <property type="match status" value="1"/>
</dbReference>
<keyword evidence="7 8" id="KW-0326">Glycosidase</keyword>
<dbReference type="SUPFAM" id="SSF54556">
    <property type="entry name" value="Chitinase insertion domain"/>
    <property type="match status" value="1"/>
</dbReference>
<reference evidence="12" key="1">
    <citation type="journal article" date="2018" name="ACS Chem. Biol.">
        <title>Two Types of Threonine-Tagged Lipopeptides Synergize in Host Colonization by Pathogenic Burkholderia Species.</title>
        <authorList>
            <person name="Thongkongkaew T."/>
            <person name="Ding W."/>
            <person name="Bratovanov E."/>
            <person name="Oueis E."/>
            <person name="Garcia-Altares M."/>
            <person name="Zaburannyi N."/>
            <person name="Harmrolfs K."/>
            <person name="Zhang Y."/>
            <person name="Scherlach K."/>
            <person name="Muller R."/>
            <person name="Hertweck C."/>
        </authorList>
    </citation>
    <scope>NUCLEOTIDE SEQUENCE</scope>
    <source>
        <strain evidence="12">HKI0676</strain>
    </source>
</reference>
<evidence type="ECO:0000256" key="3">
    <source>
        <dbReference type="ARBA" id="ARBA00012729"/>
    </source>
</evidence>
<dbReference type="GO" id="GO:0005975">
    <property type="term" value="P:carbohydrate metabolic process"/>
    <property type="evidence" value="ECO:0007669"/>
    <property type="project" value="InterPro"/>
</dbReference>
<feature type="region of interest" description="Disordered" evidence="9">
    <location>
        <begin position="883"/>
        <end position="927"/>
    </location>
</feature>
<dbReference type="GO" id="GO:0006032">
    <property type="term" value="P:chitin catabolic process"/>
    <property type="evidence" value="ECO:0007669"/>
    <property type="project" value="UniProtKB-KW"/>
</dbReference>
<evidence type="ECO:0000256" key="5">
    <source>
        <dbReference type="ARBA" id="ARBA00023024"/>
    </source>
</evidence>
<dbReference type="SMART" id="SM00089">
    <property type="entry name" value="PKD"/>
    <property type="match status" value="3"/>
</dbReference>
<evidence type="ECO:0000256" key="10">
    <source>
        <dbReference type="SAM" id="SignalP"/>
    </source>
</evidence>
<dbReference type="InterPro" id="IPR001223">
    <property type="entry name" value="Glyco_hydro18_cat"/>
</dbReference>
<evidence type="ECO:0000256" key="6">
    <source>
        <dbReference type="ARBA" id="ARBA00023277"/>
    </source>
</evidence>
<dbReference type="InterPro" id="IPR013540">
    <property type="entry name" value="ChitinaseA_N"/>
</dbReference>
<dbReference type="Gene3D" id="2.60.40.10">
    <property type="entry name" value="Immunoglobulins"/>
    <property type="match status" value="4"/>
</dbReference>
<sequence>MKNTQPGCSGIHSKLSPVNRNARLAIAMASALCFANAAFAAPGAPALKSWEITSKPHGFVQIELDKAGAVPYKELVRINKAVDVPLPFDIYYNGTAVKALAVVDGVADEASAISMTGTGGTQKGSVVAHVTRPGKKQMQVRVFDDKGAFTDSAPLEVMVFDTTPDLADDLPNNADKANRAFRNTSGSVVGSYFATWSIYGRKFSVDQVPVENLTHMLYGFVPICGGAGINDSLAAMGGTSYNALQLSCRGLPDFSVAIHDGWGEIGATLPGQSASSKLKGVLGQMMAAKKRNPELKILPSIGGWTLSDPFHHLHDASKRRVFVDSVEQFLRTWKFFDGVDIDWEFPGGKGANASLGDPLKDGPLYVTLMKELRQMLDRLSRDTGKSYQLTSAIGSGDDKIAVVDYREASKYMDYIFDMSYDFYGAWSMSDLGHQTALNAPAWRPDTAYTTANSVKALLAQGVKPGKIVVGAAMYGRGWTGVSGYQGDNPFTGTARGPVKGDWENGILDYKSIAAKMVGPGGHGINGYEYHYDQTAEAPYVFNKANGDLVSFDDTRSVAAKGEYVRKLGLGGLFSWEIDADNGDILNAMHSGLGHEAREGSAPNRAPLARTGGDLTVDQARRVTLDASKSSDPEGGKLRFAWKQASGPALSIANAGSAKASVEIPAVKTDTRFVFEVTVTDAGGLDAKARTSVLAKASASGGNGEPQEPSQPGKNHPPVAHLSGPDTVQAGESIKLSAARSSDADGDKLGYRWLMPAGFPAAKNQSTLTVEAPELASDTRLSFTVEVSDGKLSSRATHTVLVKARQQKPGGGNGGSSGNGNGGNAGQYPAYQQGTPYKAGDIVSNGGKLYRCKPHPATGWCAGAAWAYAPGTGSAWQQAWDLHGDAEPGKPAQPGENHAPVAKLSGPDSTRAGQAVTLSAAGSSDADGDPLSFKWNVPAGIQASQDGATLRFDAPELPRDTKFDFSVSASDGKLSSSARHTVLVKGKQAGGSEGGQCAAAWQGGKPYTGGSRVQHQGRLYEARWWTSNEPGSPDTTGPDFSGKVWKDLGECGK</sequence>
<dbReference type="EC" id="3.2.1.14" evidence="3"/>
<keyword evidence="5" id="KW-0146">Chitin degradation</keyword>
<dbReference type="Gene3D" id="2.10.10.20">
    <property type="entry name" value="Carbohydrate-binding module superfamily 5/12"/>
    <property type="match status" value="2"/>
</dbReference>
<accession>A0A2S1B7B4</accession>
<protein>
    <recommendedName>
        <fullName evidence="3">chitinase</fullName>
        <ecNumber evidence="3">3.2.1.14</ecNumber>
    </recommendedName>
</protein>
<name>A0A2S1B7B4_BURGA</name>
<feature type="domain" description="GH18" evidence="11">
    <location>
        <begin position="187"/>
        <end position="595"/>
    </location>
</feature>
<evidence type="ECO:0000256" key="4">
    <source>
        <dbReference type="ARBA" id="ARBA00022801"/>
    </source>
</evidence>
<dbReference type="InterPro" id="IPR013783">
    <property type="entry name" value="Ig-like_fold"/>
</dbReference>
<dbReference type="Pfam" id="PF22352">
    <property type="entry name" value="K319L-like_PKD"/>
    <property type="match status" value="1"/>
</dbReference>
<dbReference type="Pfam" id="PF02839">
    <property type="entry name" value="CBM_5_12"/>
    <property type="match status" value="1"/>
</dbReference>
<evidence type="ECO:0000256" key="1">
    <source>
        <dbReference type="ARBA" id="ARBA00000822"/>
    </source>
</evidence>
<comment type="similarity">
    <text evidence="2">Belongs to the glycosyl hydrolase 18 family. Chitinase class II subfamily.</text>
</comment>
<comment type="catalytic activity">
    <reaction evidence="1">
        <text>Random endo-hydrolysis of N-acetyl-beta-D-glucosaminide (1-&gt;4)-beta-linkages in chitin and chitodextrins.</text>
        <dbReference type="EC" id="3.2.1.14"/>
    </reaction>
</comment>
<dbReference type="Pfam" id="PF00704">
    <property type="entry name" value="Glyco_hydro_18"/>
    <property type="match status" value="1"/>
</dbReference>
<dbReference type="InterPro" id="IPR001579">
    <property type="entry name" value="Glyco_hydro_18_chit_AS"/>
</dbReference>
<evidence type="ECO:0000256" key="9">
    <source>
        <dbReference type="SAM" id="MobiDB-lite"/>
    </source>
</evidence>
<dbReference type="GO" id="GO:0008061">
    <property type="term" value="F:chitin binding"/>
    <property type="evidence" value="ECO:0007669"/>
    <property type="project" value="InterPro"/>
</dbReference>
<dbReference type="Pfam" id="PF08329">
    <property type="entry name" value="ChitinaseA_N"/>
    <property type="match status" value="1"/>
</dbReference>